<dbReference type="EMBL" id="MBFS01003360">
    <property type="protein sequence ID" value="PVU87100.1"/>
    <property type="molecule type" value="Genomic_DNA"/>
</dbReference>
<comment type="caution">
    <text evidence="4">The sequence shown here is derived from an EMBL/GenBank/DDBJ whole genome shotgun (WGS) entry which is preliminary data.</text>
</comment>
<evidence type="ECO:0000313" key="5">
    <source>
        <dbReference type="Proteomes" id="UP000245609"/>
    </source>
</evidence>
<evidence type="ECO:0000256" key="2">
    <source>
        <dbReference type="SAM" id="SignalP"/>
    </source>
</evidence>
<dbReference type="STRING" id="133381.A0A2T9Y438"/>
<dbReference type="InterPro" id="IPR051333">
    <property type="entry name" value="CLIP_Serine_Protease"/>
</dbReference>
<dbReference type="Pfam" id="PF00089">
    <property type="entry name" value="Trypsin"/>
    <property type="match status" value="1"/>
</dbReference>
<dbReference type="OrthoDB" id="6380398at2759"/>
<dbReference type="AlphaFoldDB" id="A0A2T9Y438"/>
<organism evidence="4 5">
    <name type="scientific">Smittium megazygosporum</name>
    <dbReference type="NCBI Taxonomy" id="133381"/>
    <lineage>
        <taxon>Eukaryota</taxon>
        <taxon>Fungi</taxon>
        <taxon>Fungi incertae sedis</taxon>
        <taxon>Zoopagomycota</taxon>
        <taxon>Kickxellomycotina</taxon>
        <taxon>Harpellomycetes</taxon>
        <taxon>Harpellales</taxon>
        <taxon>Legeriomycetaceae</taxon>
        <taxon>Smittium</taxon>
    </lineage>
</organism>
<dbReference type="InterPro" id="IPR009003">
    <property type="entry name" value="Peptidase_S1_PA"/>
</dbReference>
<feature type="non-terminal residue" evidence="4">
    <location>
        <position position="306"/>
    </location>
</feature>
<gene>
    <name evidence="4" type="ORF">BB560_006545</name>
</gene>
<dbReference type="InterPro" id="IPR043504">
    <property type="entry name" value="Peptidase_S1_PA_chymotrypsin"/>
</dbReference>
<keyword evidence="2" id="KW-0732">Signal</keyword>
<protein>
    <recommendedName>
        <fullName evidence="3">Peptidase S1 domain-containing protein</fullName>
    </recommendedName>
</protein>
<dbReference type="Proteomes" id="UP000245609">
    <property type="component" value="Unassembled WGS sequence"/>
</dbReference>
<name>A0A2T9Y438_9FUNG</name>
<evidence type="ECO:0000259" key="3">
    <source>
        <dbReference type="PROSITE" id="PS50240"/>
    </source>
</evidence>
<dbReference type="GO" id="GO:0004252">
    <property type="term" value="F:serine-type endopeptidase activity"/>
    <property type="evidence" value="ECO:0007669"/>
    <property type="project" value="InterPro"/>
</dbReference>
<keyword evidence="5" id="KW-1185">Reference proteome</keyword>
<reference evidence="4 5" key="1">
    <citation type="journal article" date="2018" name="MBio">
        <title>Comparative Genomics Reveals the Core Gene Toolbox for the Fungus-Insect Symbiosis.</title>
        <authorList>
            <person name="Wang Y."/>
            <person name="Stata M."/>
            <person name="Wang W."/>
            <person name="Stajich J.E."/>
            <person name="White M.M."/>
            <person name="Moncalvo J.M."/>
        </authorList>
    </citation>
    <scope>NUCLEOTIDE SEQUENCE [LARGE SCALE GENOMIC DNA]</scope>
    <source>
        <strain evidence="4 5">SC-DP-2</strain>
    </source>
</reference>
<dbReference type="SMART" id="SM00020">
    <property type="entry name" value="Tryp_SPc"/>
    <property type="match status" value="1"/>
</dbReference>
<dbReference type="PANTHER" id="PTHR24260:SF136">
    <property type="entry name" value="GH08193P-RELATED"/>
    <property type="match status" value="1"/>
</dbReference>
<dbReference type="Gene3D" id="2.40.10.10">
    <property type="entry name" value="Trypsin-like serine proteases"/>
    <property type="match status" value="1"/>
</dbReference>
<feature type="compositionally biased region" description="Low complexity" evidence="1">
    <location>
        <begin position="280"/>
        <end position="306"/>
    </location>
</feature>
<evidence type="ECO:0000313" key="4">
    <source>
        <dbReference type="EMBL" id="PVU87100.1"/>
    </source>
</evidence>
<evidence type="ECO:0000256" key="1">
    <source>
        <dbReference type="SAM" id="MobiDB-lite"/>
    </source>
</evidence>
<feature type="region of interest" description="Disordered" evidence="1">
    <location>
        <begin position="276"/>
        <end position="306"/>
    </location>
</feature>
<sequence>MVRITAFSLFALSLVGFSFSQSLNEKQTIIFLRTNTFDNTVGSCLAAAITPGILVTTADCTTVSFSKNSLSTSQIFIGSTNPGKDIAQISNNPANLGQLSGLTSPSSIITHENYNPGTKDDNIALLYLDNHGVTVSKVGGMVAPESASVIAAGVGQLLSSKQSTVSSIQEQNVEIESASFCKVISPSYSDDGSRLFCASNGNSMCNLDGAIFFPSSSGDNLLYALGSFTGTPNKPTSNDCSSSEAATFYTRIAFYQDWIQQKTGIEKSNFISSQNVSLPTWSSSNSSPSTSAQSSDSSSSSTSSTS</sequence>
<feature type="domain" description="Peptidase S1" evidence="3">
    <location>
        <begin position="14"/>
        <end position="264"/>
    </location>
</feature>
<feature type="chain" id="PRO_5015762929" description="Peptidase S1 domain-containing protein" evidence="2">
    <location>
        <begin position="21"/>
        <end position="306"/>
    </location>
</feature>
<accession>A0A2T9Y438</accession>
<dbReference type="PANTHER" id="PTHR24260">
    <property type="match status" value="1"/>
</dbReference>
<proteinExistence type="predicted"/>
<dbReference type="SUPFAM" id="SSF50494">
    <property type="entry name" value="Trypsin-like serine proteases"/>
    <property type="match status" value="1"/>
</dbReference>
<dbReference type="GO" id="GO:0006508">
    <property type="term" value="P:proteolysis"/>
    <property type="evidence" value="ECO:0007669"/>
    <property type="project" value="InterPro"/>
</dbReference>
<dbReference type="PROSITE" id="PS50240">
    <property type="entry name" value="TRYPSIN_DOM"/>
    <property type="match status" value="1"/>
</dbReference>
<dbReference type="InterPro" id="IPR001254">
    <property type="entry name" value="Trypsin_dom"/>
</dbReference>
<feature type="signal peptide" evidence="2">
    <location>
        <begin position="1"/>
        <end position="20"/>
    </location>
</feature>